<dbReference type="GO" id="GO:0016717">
    <property type="term" value="F:oxidoreductase activity, acting on paired donors, with oxidation of a pair of donors resulting in the reduction of molecular oxygen to two molecules of water"/>
    <property type="evidence" value="ECO:0007669"/>
    <property type="project" value="UniProtKB-ARBA"/>
</dbReference>
<dbReference type="PANTHER" id="PTHR19353">
    <property type="entry name" value="FATTY ACID DESATURASE 2"/>
    <property type="match status" value="1"/>
</dbReference>
<evidence type="ECO:0000259" key="2">
    <source>
        <dbReference type="Pfam" id="PF00173"/>
    </source>
</evidence>
<accession>A0AB34JDZ4</accession>
<feature type="domain" description="Fatty acid desaturase" evidence="3">
    <location>
        <begin position="289"/>
        <end position="524"/>
    </location>
</feature>
<dbReference type="AlphaFoldDB" id="A0AB34JDZ4"/>
<sequence>MQPDVAFEKLRYKYRIQARKKRACHRDVHIVMLQKLALVRGVAADDLVVARATASCPRCFPPPLLAALLASPLAFSLASPLVAPLRCVLFSPTAARPAPHLPLPFTLATEQMAARRCLTAALVVGLARALLRSSHPALLHPPSLALRSVIAQQPNVQTRTERPARELHSRLNVRIDDEWYDLTNWRVAHPAGTHWIDAYNNSDATEVMYAFHSERAMEMFKRLPKSKAPPALRPPTPASYAFRQFRQRLVEEGWFKPSVWGETKKLLPWATTLGAGLSLAMRPQRTFTHGVLAVLLLAISNSLAGWLAHDYVHGRSRFCSIMRGFGEIAGGMSTTWWSNKHNMHHALTNEVGYDEDIALEPFLHLWQPDPKNDVQWLRKWQHVYWPLPYSTLFWYWRLDSIRYVIKHKKWNEAARLAVHWATFAALVPFHLIFFSVWLSGLITATIVTVTHQSEEIFYGHNLRKFDFVEAQFRSTRDAKCNNPISHILWGGMQWQLEHHLFPTMPRYRYPALSKEIIKFAEEQKALGQGEGLDYRVTGEFKIIADNVALLKQLAEADPVPGNPNAEPMFKQV</sequence>
<feature type="domain" description="Cytochrome b5 heme-binding" evidence="2">
    <location>
        <begin position="173"/>
        <end position="222"/>
    </location>
</feature>
<comment type="caution">
    <text evidence="4">The sequence shown here is derived from an EMBL/GenBank/DDBJ whole genome shotgun (WGS) entry which is preliminary data.</text>
</comment>
<organism evidence="4 5">
    <name type="scientific">Prymnesium parvum</name>
    <name type="common">Toxic golden alga</name>
    <dbReference type="NCBI Taxonomy" id="97485"/>
    <lineage>
        <taxon>Eukaryota</taxon>
        <taxon>Haptista</taxon>
        <taxon>Haptophyta</taxon>
        <taxon>Prymnesiophyceae</taxon>
        <taxon>Prymnesiales</taxon>
        <taxon>Prymnesiaceae</taxon>
        <taxon>Prymnesium</taxon>
    </lineage>
</organism>
<name>A0AB34JDZ4_PRYPA</name>
<evidence type="ECO:0000259" key="3">
    <source>
        <dbReference type="Pfam" id="PF00487"/>
    </source>
</evidence>
<evidence type="ECO:0000313" key="4">
    <source>
        <dbReference type="EMBL" id="KAL1519951.1"/>
    </source>
</evidence>
<protein>
    <recommendedName>
        <fullName evidence="6">Cytochrome b5 heme-binding domain-containing protein</fullName>
    </recommendedName>
</protein>
<evidence type="ECO:0008006" key="6">
    <source>
        <dbReference type="Google" id="ProtNLM"/>
    </source>
</evidence>
<evidence type="ECO:0000313" key="5">
    <source>
        <dbReference type="Proteomes" id="UP001515480"/>
    </source>
</evidence>
<dbReference type="GO" id="GO:0042759">
    <property type="term" value="P:long-chain fatty acid biosynthetic process"/>
    <property type="evidence" value="ECO:0007669"/>
    <property type="project" value="UniProtKB-ARBA"/>
</dbReference>
<dbReference type="Pfam" id="PF00487">
    <property type="entry name" value="FA_desaturase"/>
    <property type="match status" value="1"/>
</dbReference>
<dbReference type="InterPro" id="IPR001199">
    <property type="entry name" value="Cyt_B5-like_heme/steroid-bd"/>
</dbReference>
<dbReference type="Proteomes" id="UP001515480">
    <property type="component" value="Unassembled WGS sequence"/>
</dbReference>
<dbReference type="EMBL" id="JBGBPQ010000009">
    <property type="protein sequence ID" value="KAL1519951.1"/>
    <property type="molecule type" value="Genomic_DNA"/>
</dbReference>
<dbReference type="PANTHER" id="PTHR19353:SF19">
    <property type="entry name" value="DELTA(5) FATTY ACID DESATURASE C-RELATED"/>
    <property type="match status" value="1"/>
</dbReference>
<dbReference type="GO" id="GO:0006636">
    <property type="term" value="P:unsaturated fatty acid biosynthetic process"/>
    <property type="evidence" value="ECO:0007669"/>
    <property type="project" value="UniProtKB-ARBA"/>
</dbReference>
<dbReference type="GO" id="GO:0016020">
    <property type="term" value="C:membrane"/>
    <property type="evidence" value="ECO:0007669"/>
    <property type="project" value="TreeGrafter"/>
</dbReference>
<dbReference type="InterPro" id="IPR005804">
    <property type="entry name" value="FA_desaturase_dom"/>
</dbReference>
<feature type="transmembrane region" description="Helical" evidence="1">
    <location>
        <begin position="416"/>
        <end position="438"/>
    </location>
</feature>
<keyword evidence="1" id="KW-0812">Transmembrane</keyword>
<gene>
    <name evidence="4" type="ORF">AB1Y20_023437</name>
</gene>
<dbReference type="Pfam" id="PF00173">
    <property type="entry name" value="Cyt-b5"/>
    <property type="match status" value="1"/>
</dbReference>
<keyword evidence="1" id="KW-1133">Transmembrane helix</keyword>
<keyword evidence="5" id="KW-1185">Reference proteome</keyword>
<dbReference type="SUPFAM" id="SSF55856">
    <property type="entry name" value="Cytochrome b5-like heme/steroid binding domain"/>
    <property type="match status" value="1"/>
</dbReference>
<dbReference type="InterPro" id="IPR036400">
    <property type="entry name" value="Cyt_B5-like_heme/steroid_sf"/>
</dbReference>
<dbReference type="CDD" id="cd03506">
    <property type="entry name" value="Delta6-FADS-like"/>
    <property type="match status" value="1"/>
</dbReference>
<dbReference type="InterPro" id="IPR012171">
    <property type="entry name" value="Fatty_acid_desaturase"/>
</dbReference>
<proteinExistence type="predicted"/>
<dbReference type="Gene3D" id="3.10.120.10">
    <property type="entry name" value="Cytochrome b5-like heme/steroid binding domain"/>
    <property type="match status" value="1"/>
</dbReference>
<evidence type="ECO:0000256" key="1">
    <source>
        <dbReference type="SAM" id="Phobius"/>
    </source>
</evidence>
<reference evidence="4 5" key="1">
    <citation type="journal article" date="2024" name="Science">
        <title>Giant polyketide synthase enzymes in the biosynthesis of giant marine polyether toxins.</title>
        <authorList>
            <person name="Fallon T.R."/>
            <person name="Shende V.V."/>
            <person name="Wierzbicki I.H."/>
            <person name="Pendleton A.L."/>
            <person name="Watervoot N.F."/>
            <person name="Auber R.P."/>
            <person name="Gonzalez D.J."/>
            <person name="Wisecaver J.H."/>
            <person name="Moore B.S."/>
        </authorList>
    </citation>
    <scope>NUCLEOTIDE SEQUENCE [LARGE SCALE GENOMIC DNA]</scope>
    <source>
        <strain evidence="4 5">12B1</strain>
    </source>
</reference>
<feature type="transmembrane region" description="Helical" evidence="1">
    <location>
        <begin position="287"/>
        <end position="308"/>
    </location>
</feature>
<keyword evidence="1" id="KW-0472">Membrane</keyword>